<feature type="compositionally biased region" description="Acidic residues" evidence="1">
    <location>
        <begin position="46"/>
        <end position="145"/>
    </location>
</feature>
<dbReference type="EMBL" id="JACASF010000009">
    <property type="protein sequence ID" value="KAF6460276.1"/>
    <property type="molecule type" value="Genomic_DNA"/>
</dbReference>
<name>A0A7J8GJX8_MOLMO</name>
<reference evidence="3 4" key="1">
    <citation type="journal article" date="2020" name="Nature">
        <title>Six reference-quality genomes reveal evolution of bat adaptations.</title>
        <authorList>
            <person name="Jebb D."/>
            <person name="Huang Z."/>
            <person name="Pippel M."/>
            <person name="Hughes G.M."/>
            <person name="Lavrichenko K."/>
            <person name="Devanna P."/>
            <person name="Winkler S."/>
            <person name="Jermiin L.S."/>
            <person name="Skirmuntt E.C."/>
            <person name="Katzourakis A."/>
            <person name="Burkitt-Gray L."/>
            <person name="Ray D.A."/>
            <person name="Sullivan K.A.M."/>
            <person name="Roscito J.G."/>
            <person name="Kirilenko B.M."/>
            <person name="Davalos L.M."/>
            <person name="Corthals A.P."/>
            <person name="Power M.L."/>
            <person name="Jones G."/>
            <person name="Ransome R.D."/>
            <person name="Dechmann D.K.N."/>
            <person name="Locatelli A.G."/>
            <person name="Puechmaille S.J."/>
            <person name="Fedrigo O."/>
            <person name="Jarvis E.D."/>
            <person name="Hiller M."/>
            <person name="Vernes S.C."/>
            <person name="Myers E.W."/>
            <person name="Teeling E.C."/>
        </authorList>
    </citation>
    <scope>NUCLEOTIDE SEQUENCE [LARGE SCALE GENOMIC DNA]</scope>
    <source>
        <strain evidence="3">MMolMol1</strain>
        <tissue evidence="3">Muscle</tissue>
    </source>
</reference>
<dbReference type="PANTHER" id="PTHR23093">
    <property type="entry name" value="SIMILAR TO CHROMOSOME 3 OPEN READING FRAME 20"/>
    <property type="match status" value="1"/>
</dbReference>
<sequence length="684" mass="79364">MSAESNQSSGESSLHPPTPSQQSTQTFSSEEEDAKAEAENSKEDFSFYEEEEYLEENEDQGEEQSLEEDEYLEEETSVGEDEYLEEEQSLEEDEHLEEEQSLEEDEHLEEEQSLEEDEHLEEEQSLEEDEHLEEEQSLEEDDYLEEQTYLKGKEYLHEQESLRERNYLQKEKDLKEKKDLFEEEYLEREFKVSYSSQTSPGLNARSPVAGVSQVTTLFAHPPPIFEPDGKSLYSDMKPSIPFMRGGESLSWRDQGTQTDCTYENKAPVELKLQKNQEDSTTILAPLKVDSEVTKSVSQENFSDGILNEPTDTLEVKDFDENLLKSSYESVFRTMVKEMAAENELEEDIDIPLTGHLESETRRKLGILLKRDFENYKETFQWILKKRENLFSFKTAETVTYSFHFWSQSPQIEEPETEVEKPRMVSPKRKALEIDTEWVKSDTEVHQDDVKLILYPNESIFRILFPDGSGQIHYPSGNLAMLILRTKENKFTYIILDDTEDDEETCVRALINNAGHATFYDENREIWLSLSQNLGYYFAKGKPQKAWNWWDLGLHVHAPPVQPVSLDINQHIRVQVRSQDQVIFCFIHPSKHICLNMGTKYKFILPETLNEMKNKAVLEVEISSTAQKMQNLLVKMSKILNFLTICDLERFLEDTSILLMGDAGKSVGSQMRVLKASSQGFARTY</sequence>
<gene>
    <name evidence="3" type="ORF">HJG59_004618</name>
</gene>
<keyword evidence="4" id="KW-1185">Reference proteome</keyword>
<feature type="compositionally biased region" description="Low complexity" evidence="1">
    <location>
        <begin position="1"/>
        <end position="28"/>
    </location>
</feature>
<dbReference type="PANTHER" id="PTHR23093:SF17">
    <property type="entry name" value="GLUTAMATE-RICH PROTEIN 6B"/>
    <property type="match status" value="1"/>
</dbReference>
<accession>A0A7J8GJX8</accession>
<dbReference type="InterPro" id="IPR029281">
    <property type="entry name" value="FAM194_C"/>
</dbReference>
<feature type="domain" description="FAM194 C-terminal" evidence="2">
    <location>
        <begin position="448"/>
        <end position="649"/>
    </location>
</feature>
<organism evidence="3 4">
    <name type="scientific">Molossus molossus</name>
    <name type="common">Pallas' mastiff bat</name>
    <name type="synonym">Vespertilio molossus</name>
    <dbReference type="NCBI Taxonomy" id="27622"/>
    <lineage>
        <taxon>Eukaryota</taxon>
        <taxon>Metazoa</taxon>
        <taxon>Chordata</taxon>
        <taxon>Craniata</taxon>
        <taxon>Vertebrata</taxon>
        <taxon>Euteleostomi</taxon>
        <taxon>Mammalia</taxon>
        <taxon>Eutheria</taxon>
        <taxon>Laurasiatheria</taxon>
        <taxon>Chiroptera</taxon>
        <taxon>Yangochiroptera</taxon>
        <taxon>Molossidae</taxon>
        <taxon>Molossus</taxon>
    </lineage>
</organism>
<evidence type="ECO:0000313" key="3">
    <source>
        <dbReference type="EMBL" id="KAF6460276.1"/>
    </source>
</evidence>
<evidence type="ECO:0000313" key="4">
    <source>
        <dbReference type="Proteomes" id="UP000550707"/>
    </source>
</evidence>
<proteinExistence type="predicted"/>
<dbReference type="Pfam" id="PF14977">
    <property type="entry name" value="FAM194"/>
    <property type="match status" value="1"/>
</dbReference>
<dbReference type="AlphaFoldDB" id="A0A7J8GJX8"/>
<evidence type="ECO:0000256" key="1">
    <source>
        <dbReference type="SAM" id="MobiDB-lite"/>
    </source>
</evidence>
<comment type="caution">
    <text evidence="3">The sequence shown here is derived from an EMBL/GenBank/DDBJ whole genome shotgun (WGS) entry which is preliminary data.</text>
</comment>
<feature type="compositionally biased region" description="Basic and acidic residues" evidence="1">
    <location>
        <begin position="35"/>
        <end position="45"/>
    </location>
</feature>
<evidence type="ECO:0000259" key="2">
    <source>
        <dbReference type="Pfam" id="PF14977"/>
    </source>
</evidence>
<feature type="region of interest" description="Disordered" evidence="1">
    <location>
        <begin position="1"/>
        <end position="155"/>
    </location>
</feature>
<dbReference type="Proteomes" id="UP000550707">
    <property type="component" value="Unassembled WGS sequence"/>
</dbReference>
<dbReference type="InParanoid" id="A0A7J8GJX8"/>
<protein>
    <submittedName>
        <fullName evidence="3">Glutamate rich 6B</fullName>
    </submittedName>
</protein>